<dbReference type="SMART" id="SM00732">
    <property type="entry name" value="YqgFc"/>
    <property type="match status" value="1"/>
</dbReference>
<dbReference type="GO" id="GO:0016788">
    <property type="term" value="F:hydrolase activity, acting on ester bonds"/>
    <property type="evidence" value="ECO:0007669"/>
    <property type="project" value="UniProtKB-UniRule"/>
</dbReference>
<accession>A0A4R0XTA7</accession>
<comment type="function">
    <text evidence="5">Could be a nuclease involved in processing of the 5'-end of pre-16S rRNA.</text>
</comment>
<comment type="subcellular location">
    <subcellularLocation>
        <location evidence="5">Cytoplasm</location>
    </subcellularLocation>
</comment>
<dbReference type="Gene3D" id="3.30.420.140">
    <property type="entry name" value="YqgF/RNase H-like domain"/>
    <property type="match status" value="1"/>
</dbReference>
<feature type="domain" description="YqgF/RNase H-like" evidence="6">
    <location>
        <begin position="2"/>
        <end position="104"/>
    </location>
</feature>
<dbReference type="HAMAP" id="MF_00651">
    <property type="entry name" value="Nuclease_YqgF"/>
    <property type="match status" value="1"/>
</dbReference>
<proteinExistence type="inferred from homology"/>
<reference evidence="7 8" key="1">
    <citation type="submission" date="2018-02" db="EMBL/GenBank/DDBJ databases">
        <title>Mycoplasma marinum and Mycoplasma todarodis sp. nov., moderately halophilic and psychrotolerant mycoplasmas isolated from cephalopods.</title>
        <authorList>
            <person name="Viver T."/>
        </authorList>
    </citation>
    <scope>NUCLEOTIDE SEQUENCE [LARGE SCALE GENOMIC DNA]</scope>
    <source>
        <strain evidence="7 8">PE</strain>
    </source>
</reference>
<dbReference type="InterPro" id="IPR005227">
    <property type="entry name" value="YqgF"/>
</dbReference>
<dbReference type="EMBL" id="PSZO01000003">
    <property type="protein sequence ID" value="TCG11713.1"/>
    <property type="molecule type" value="Genomic_DNA"/>
</dbReference>
<evidence type="ECO:0000313" key="8">
    <source>
        <dbReference type="Proteomes" id="UP000294192"/>
    </source>
</evidence>
<name>A0A4R0XTA7_9MOLU</name>
<keyword evidence="1 5" id="KW-0963">Cytoplasm</keyword>
<evidence type="ECO:0000256" key="2">
    <source>
        <dbReference type="ARBA" id="ARBA00022517"/>
    </source>
</evidence>
<comment type="caution">
    <text evidence="7">The sequence shown here is derived from an EMBL/GenBank/DDBJ whole genome shotgun (WGS) entry which is preliminary data.</text>
</comment>
<dbReference type="Proteomes" id="UP000294192">
    <property type="component" value="Unassembled WGS sequence"/>
</dbReference>
<dbReference type="InterPro" id="IPR012337">
    <property type="entry name" value="RNaseH-like_sf"/>
</dbReference>
<keyword evidence="8" id="KW-1185">Reference proteome</keyword>
<sequence length="138" mass="16048">MARKIGLDLGSKSLGIALSDPLNFTAQGKENFRFEERDWDAAINKLKEYFDEYDIDVIVLGYVTYISGDKSETTYMIEEFREVLEKNFNVPIIYIDEKNTTNKAHEIMIGANLSRKKRKKNKDKLAAQLILEDYLMRI</sequence>
<comment type="similarity">
    <text evidence="5">Belongs to the YqgF HJR family.</text>
</comment>
<dbReference type="GO" id="GO:0004518">
    <property type="term" value="F:nuclease activity"/>
    <property type="evidence" value="ECO:0007669"/>
    <property type="project" value="UniProtKB-KW"/>
</dbReference>
<dbReference type="InterPro" id="IPR037027">
    <property type="entry name" value="YqgF/RNaseH-like_dom_sf"/>
</dbReference>
<protein>
    <recommendedName>
        <fullName evidence="5">Putative pre-16S rRNA nuclease</fullName>
        <ecNumber evidence="5">3.1.-.-</ecNumber>
    </recommendedName>
</protein>
<dbReference type="GO" id="GO:0005829">
    <property type="term" value="C:cytosol"/>
    <property type="evidence" value="ECO:0007669"/>
    <property type="project" value="TreeGrafter"/>
</dbReference>
<dbReference type="SUPFAM" id="SSF53098">
    <property type="entry name" value="Ribonuclease H-like"/>
    <property type="match status" value="1"/>
</dbReference>
<keyword evidence="4 5" id="KW-0378">Hydrolase</keyword>
<dbReference type="AlphaFoldDB" id="A0A4R0XTA7"/>
<dbReference type="EC" id="3.1.-.-" evidence="5"/>
<dbReference type="PANTHER" id="PTHR33317">
    <property type="entry name" value="POLYNUCLEOTIDYL TRANSFERASE, RIBONUCLEASE H-LIKE SUPERFAMILY PROTEIN"/>
    <property type="match status" value="1"/>
</dbReference>
<evidence type="ECO:0000313" key="7">
    <source>
        <dbReference type="EMBL" id="TCG11713.1"/>
    </source>
</evidence>
<dbReference type="NCBIfam" id="TIGR00250">
    <property type="entry name" value="RNAse_H_YqgF"/>
    <property type="match status" value="1"/>
</dbReference>
<organism evidence="7 8">
    <name type="scientific">Mycoplasma marinum</name>
    <dbReference type="NCBI Taxonomy" id="1937190"/>
    <lineage>
        <taxon>Bacteria</taxon>
        <taxon>Bacillati</taxon>
        <taxon>Mycoplasmatota</taxon>
        <taxon>Mollicutes</taxon>
        <taxon>Mycoplasmataceae</taxon>
        <taxon>Mycoplasma</taxon>
    </lineage>
</organism>
<dbReference type="OrthoDB" id="9796140at2"/>
<keyword evidence="2 5" id="KW-0690">Ribosome biogenesis</keyword>
<dbReference type="RefSeq" id="WP_131598471.1">
    <property type="nucleotide sequence ID" value="NZ_CBDBYK010000001.1"/>
</dbReference>
<gene>
    <name evidence="7" type="ORF">C4B24_00995</name>
</gene>
<evidence type="ECO:0000256" key="1">
    <source>
        <dbReference type="ARBA" id="ARBA00022490"/>
    </source>
</evidence>
<evidence type="ECO:0000256" key="5">
    <source>
        <dbReference type="HAMAP-Rule" id="MF_00651"/>
    </source>
</evidence>
<keyword evidence="3 5" id="KW-0540">Nuclease</keyword>
<dbReference type="CDD" id="cd16964">
    <property type="entry name" value="YqgF"/>
    <property type="match status" value="1"/>
</dbReference>
<dbReference type="InterPro" id="IPR006641">
    <property type="entry name" value="YqgF/RNaseH-like_dom"/>
</dbReference>
<evidence type="ECO:0000256" key="3">
    <source>
        <dbReference type="ARBA" id="ARBA00022722"/>
    </source>
</evidence>
<evidence type="ECO:0000259" key="6">
    <source>
        <dbReference type="SMART" id="SM00732"/>
    </source>
</evidence>
<dbReference type="Pfam" id="PF03652">
    <property type="entry name" value="RuvX"/>
    <property type="match status" value="1"/>
</dbReference>
<dbReference type="PANTHER" id="PTHR33317:SF4">
    <property type="entry name" value="POLYNUCLEOTIDYL TRANSFERASE, RIBONUCLEASE H-LIKE SUPERFAMILY PROTEIN"/>
    <property type="match status" value="1"/>
</dbReference>
<dbReference type="GO" id="GO:0000967">
    <property type="term" value="P:rRNA 5'-end processing"/>
    <property type="evidence" value="ECO:0007669"/>
    <property type="project" value="UniProtKB-UniRule"/>
</dbReference>
<evidence type="ECO:0000256" key="4">
    <source>
        <dbReference type="ARBA" id="ARBA00022801"/>
    </source>
</evidence>